<dbReference type="Gene3D" id="3.90.190.10">
    <property type="entry name" value="Protein tyrosine phosphatase superfamily"/>
    <property type="match status" value="1"/>
</dbReference>
<dbReference type="Proteomes" id="UP000663873">
    <property type="component" value="Unassembled WGS sequence"/>
</dbReference>
<feature type="non-terminal residue" evidence="3">
    <location>
        <position position="1"/>
    </location>
</feature>
<comment type="caution">
    <text evidence="3">The sequence shown here is derived from an EMBL/GenBank/DDBJ whole genome shotgun (WGS) entry which is preliminary data.</text>
</comment>
<evidence type="ECO:0000259" key="1">
    <source>
        <dbReference type="Pfam" id="PF00102"/>
    </source>
</evidence>
<dbReference type="AlphaFoldDB" id="A0A822ACC7"/>
<reference evidence="3" key="1">
    <citation type="submission" date="2021-02" db="EMBL/GenBank/DDBJ databases">
        <authorList>
            <person name="Nowell W R."/>
        </authorList>
    </citation>
    <scope>NUCLEOTIDE SEQUENCE</scope>
</reference>
<evidence type="ECO:0000313" key="4">
    <source>
        <dbReference type="Proteomes" id="UP000663873"/>
    </source>
</evidence>
<organism evidence="3 4">
    <name type="scientific">Rotaria socialis</name>
    <dbReference type="NCBI Taxonomy" id="392032"/>
    <lineage>
        <taxon>Eukaryota</taxon>
        <taxon>Metazoa</taxon>
        <taxon>Spiralia</taxon>
        <taxon>Gnathifera</taxon>
        <taxon>Rotifera</taxon>
        <taxon>Eurotatoria</taxon>
        <taxon>Bdelloidea</taxon>
        <taxon>Philodinida</taxon>
        <taxon>Philodinidae</taxon>
        <taxon>Rotaria</taxon>
    </lineage>
</organism>
<dbReference type="EMBL" id="CAJOBP010105074">
    <property type="protein sequence ID" value="CAF4986827.1"/>
    <property type="molecule type" value="Genomic_DNA"/>
</dbReference>
<feature type="domain" description="Tyrosine-protein phosphatase" evidence="1">
    <location>
        <begin position="4"/>
        <end position="35"/>
    </location>
</feature>
<proteinExistence type="predicted"/>
<evidence type="ECO:0000313" key="2">
    <source>
        <dbReference type="EMBL" id="CAF4982904.1"/>
    </source>
</evidence>
<dbReference type="InterPro" id="IPR000242">
    <property type="entry name" value="PTP_cat"/>
</dbReference>
<evidence type="ECO:0000313" key="3">
    <source>
        <dbReference type="EMBL" id="CAF4986827.1"/>
    </source>
</evidence>
<dbReference type="EMBL" id="CAJOBP010103599">
    <property type="protein sequence ID" value="CAF4982904.1"/>
    <property type="molecule type" value="Genomic_DNA"/>
</dbReference>
<dbReference type="SUPFAM" id="SSF52799">
    <property type="entry name" value="(Phosphotyrosine protein) phosphatases II"/>
    <property type="match status" value="1"/>
</dbReference>
<gene>
    <name evidence="2" type="ORF">UJA718_LOCUS49406</name>
    <name evidence="3" type="ORF">UJA718_LOCUS49601</name>
</gene>
<name>A0A822ACC7_9BILA</name>
<accession>A0A822ACC7</accession>
<dbReference type="GO" id="GO:0004725">
    <property type="term" value="F:protein tyrosine phosphatase activity"/>
    <property type="evidence" value="ECO:0007669"/>
    <property type="project" value="InterPro"/>
</dbReference>
<sequence>MNIKSNGPIVVHDLFGGHRAATFCALYTMTEQMELEG</sequence>
<dbReference type="InterPro" id="IPR029021">
    <property type="entry name" value="Prot-tyrosine_phosphatase-like"/>
</dbReference>
<dbReference type="Pfam" id="PF00102">
    <property type="entry name" value="Y_phosphatase"/>
    <property type="match status" value="1"/>
</dbReference>
<protein>
    <recommendedName>
        <fullName evidence="1">Tyrosine-protein phosphatase domain-containing protein</fullName>
    </recommendedName>
</protein>
<keyword evidence="4" id="KW-1185">Reference proteome</keyword>